<proteinExistence type="predicted"/>
<sequence>MVSNRNFRDDRYLKIGDVILMEPGTPVLCADCPKYLDENASPYAQGTFDSVIKIDIPLERRISLNTIRKALSDQIKGLFEYYNIPLDESIMKRFIAHQVPVLQNQTFIVPAGLYQITDIEMRPRCQKIMLSSYKPAVGNATYKIYVYQGGFHKTHSDTMKVVVDPDSF</sequence>
<protein>
    <submittedName>
        <fullName evidence="1">Uncharacterized protein</fullName>
    </submittedName>
</protein>
<geneLocation type="plasmid" evidence="1 2">
    <name>unnamed</name>
</geneLocation>
<name>A0ABY5E8C7_9BACT</name>
<reference evidence="1" key="1">
    <citation type="submission" date="2022-06" db="EMBL/GenBank/DDBJ databases">
        <title>Novel species in genus Dyadobacter.</title>
        <authorList>
            <person name="Ma C."/>
        </authorList>
    </citation>
    <scope>NUCLEOTIDE SEQUENCE</scope>
    <source>
        <strain evidence="1">CY22</strain>
        <plasmid evidence="1">unnamed</plasmid>
    </source>
</reference>
<organism evidence="1 2">
    <name type="scientific">Dyadobacter chenhuakuii</name>
    <dbReference type="NCBI Taxonomy" id="2909339"/>
    <lineage>
        <taxon>Bacteria</taxon>
        <taxon>Pseudomonadati</taxon>
        <taxon>Bacteroidota</taxon>
        <taxon>Cytophagia</taxon>
        <taxon>Cytophagales</taxon>
        <taxon>Spirosomataceae</taxon>
        <taxon>Dyadobacter</taxon>
    </lineage>
</organism>
<dbReference type="RefSeq" id="WP_254414239.1">
    <property type="nucleotide sequence ID" value="NZ_CP099631.1"/>
</dbReference>
<dbReference type="Proteomes" id="UP001055420">
    <property type="component" value="Plasmid unnamed"/>
</dbReference>
<accession>A0ABY5E8C7</accession>
<gene>
    <name evidence="1" type="ORF">NFI80_25320</name>
</gene>
<keyword evidence="2" id="KW-1185">Reference proteome</keyword>
<evidence type="ECO:0000313" key="1">
    <source>
        <dbReference type="EMBL" id="UTM21797.1"/>
    </source>
</evidence>
<evidence type="ECO:0000313" key="2">
    <source>
        <dbReference type="Proteomes" id="UP001055420"/>
    </source>
</evidence>
<dbReference type="EMBL" id="CP099631">
    <property type="protein sequence ID" value="UTM21797.1"/>
    <property type="molecule type" value="Genomic_DNA"/>
</dbReference>
<keyword evidence="1" id="KW-0614">Plasmid</keyword>